<dbReference type="AlphaFoldDB" id="A0A9P8CLG4"/>
<keyword evidence="3" id="KW-1185">Reference proteome</keyword>
<accession>A0A9P8CLG4</accession>
<reference evidence="2" key="1">
    <citation type="journal article" date="2021" name="IMA Fungus">
        <title>Genomic characterization of three marine fungi, including Emericellopsis atlantica sp. nov. with signatures of a generalist lifestyle and marine biomass degradation.</title>
        <authorList>
            <person name="Hagestad O.C."/>
            <person name="Hou L."/>
            <person name="Andersen J.H."/>
            <person name="Hansen E.H."/>
            <person name="Altermark B."/>
            <person name="Li C."/>
            <person name="Kuhnert E."/>
            <person name="Cox R.J."/>
            <person name="Crous P.W."/>
            <person name="Spatafora J.W."/>
            <person name="Lail K."/>
            <person name="Amirebrahimi M."/>
            <person name="Lipzen A."/>
            <person name="Pangilinan J."/>
            <person name="Andreopoulos W."/>
            <person name="Hayes R.D."/>
            <person name="Ng V."/>
            <person name="Grigoriev I.V."/>
            <person name="Jackson S.A."/>
            <person name="Sutton T.D.S."/>
            <person name="Dobson A.D.W."/>
            <person name="Rama T."/>
        </authorList>
    </citation>
    <scope>NUCLEOTIDE SEQUENCE</scope>
    <source>
        <strain evidence="2">TS7</strain>
    </source>
</reference>
<organism evidence="2 3">
    <name type="scientific">Emericellopsis atlantica</name>
    <dbReference type="NCBI Taxonomy" id="2614577"/>
    <lineage>
        <taxon>Eukaryota</taxon>
        <taxon>Fungi</taxon>
        <taxon>Dikarya</taxon>
        <taxon>Ascomycota</taxon>
        <taxon>Pezizomycotina</taxon>
        <taxon>Sordariomycetes</taxon>
        <taxon>Hypocreomycetidae</taxon>
        <taxon>Hypocreales</taxon>
        <taxon>Bionectriaceae</taxon>
        <taxon>Emericellopsis</taxon>
    </lineage>
</organism>
<proteinExistence type="predicted"/>
<name>A0A9P8CLG4_9HYPO</name>
<dbReference type="EMBL" id="MU251300">
    <property type="protein sequence ID" value="KAG9249586.1"/>
    <property type="molecule type" value="Genomic_DNA"/>
</dbReference>
<dbReference type="Proteomes" id="UP000887229">
    <property type="component" value="Unassembled WGS sequence"/>
</dbReference>
<evidence type="ECO:0000313" key="3">
    <source>
        <dbReference type="Proteomes" id="UP000887229"/>
    </source>
</evidence>
<dbReference type="RefSeq" id="XP_046113510.1">
    <property type="nucleotide sequence ID" value="XM_046264374.1"/>
</dbReference>
<keyword evidence="1" id="KW-0732">Signal</keyword>
<sequence>MQRLLRTYLVAILATFGGASDPFSNSCFDCKTHELVAMWHCLEMNTHLCQDDSECKFMLFKDCSEFLSPSSRFCRCNLTCSQRLTMLARPLSVAMLENGRSGE</sequence>
<feature type="signal peptide" evidence="1">
    <location>
        <begin position="1"/>
        <end position="19"/>
    </location>
</feature>
<gene>
    <name evidence="2" type="ORF">F5Z01DRAFT_668787</name>
</gene>
<feature type="chain" id="PRO_5040232025" description="Secreted protein" evidence="1">
    <location>
        <begin position="20"/>
        <end position="103"/>
    </location>
</feature>
<evidence type="ECO:0000256" key="1">
    <source>
        <dbReference type="SAM" id="SignalP"/>
    </source>
</evidence>
<evidence type="ECO:0008006" key="4">
    <source>
        <dbReference type="Google" id="ProtNLM"/>
    </source>
</evidence>
<dbReference type="GeneID" id="70295277"/>
<evidence type="ECO:0000313" key="2">
    <source>
        <dbReference type="EMBL" id="KAG9249586.1"/>
    </source>
</evidence>
<comment type="caution">
    <text evidence="2">The sequence shown here is derived from an EMBL/GenBank/DDBJ whole genome shotgun (WGS) entry which is preliminary data.</text>
</comment>
<protein>
    <recommendedName>
        <fullName evidence="4">Secreted protein</fullName>
    </recommendedName>
</protein>